<dbReference type="Gene3D" id="3.40.50.2300">
    <property type="match status" value="2"/>
</dbReference>
<dbReference type="Gene3D" id="1.10.260.40">
    <property type="entry name" value="lambda repressor-like DNA-binding domains"/>
    <property type="match status" value="1"/>
</dbReference>
<comment type="caution">
    <text evidence="5">The sequence shown here is derived from an EMBL/GenBank/DDBJ whole genome shotgun (WGS) entry which is preliminary data.</text>
</comment>
<feature type="domain" description="HTH lacI-type" evidence="4">
    <location>
        <begin position="9"/>
        <end position="64"/>
    </location>
</feature>
<dbReference type="Pfam" id="PF13377">
    <property type="entry name" value="Peripla_BP_3"/>
    <property type="match status" value="1"/>
</dbReference>
<dbReference type="InterPro" id="IPR000843">
    <property type="entry name" value="HTH_LacI"/>
</dbReference>
<dbReference type="GO" id="GO:0003700">
    <property type="term" value="F:DNA-binding transcription factor activity"/>
    <property type="evidence" value="ECO:0007669"/>
    <property type="project" value="TreeGrafter"/>
</dbReference>
<accession>A0A9D2KH45</accession>
<dbReference type="SUPFAM" id="SSF47413">
    <property type="entry name" value="lambda repressor-like DNA-binding domains"/>
    <property type="match status" value="1"/>
</dbReference>
<dbReference type="SUPFAM" id="SSF53822">
    <property type="entry name" value="Periplasmic binding protein-like I"/>
    <property type="match status" value="1"/>
</dbReference>
<dbReference type="InterPro" id="IPR028082">
    <property type="entry name" value="Peripla_BP_I"/>
</dbReference>
<dbReference type="AlphaFoldDB" id="A0A9D2KH45"/>
<dbReference type="PROSITE" id="PS00356">
    <property type="entry name" value="HTH_LACI_1"/>
    <property type="match status" value="1"/>
</dbReference>
<dbReference type="SMART" id="SM00354">
    <property type="entry name" value="HTH_LACI"/>
    <property type="match status" value="1"/>
</dbReference>
<dbReference type="PROSITE" id="PS50932">
    <property type="entry name" value="HTH_LACI_2"/>
    <property type="match status" value="1"/>
</dbReference>
<reference evidence="5" key="1">
    <citation type="journal article" date="2021" name="PeerJ">
        <title>Extensive microbial diversity within the chicken gut microbiome revealed by metagenomics and culture.</title>
        <authorList>
            <person name="Gilroy R."/>
            <person name="Ravi A."/>
            <person name="Getino M."/>
            <person name="Pursley I."/>
            <person name="Horton D.L."/>
            <person name="Alikhan N.F."/>
            <person name="Baker D."/>
            <person name="Gharbi K."/>
            <person name="Hall N."/>
            <person name="Watson M."/>
            <person name="Adriaenssens E.M."/>
            <person name="Foster-Nyarko E."/>
            <person name="Jarju S."/>
            <person name="Secka A."/>
            <person name="Antonio M."/>
            <person name="Oren A."/>
            <person name="Chaudhuri R.R."/>
            <person name="La Ragione R."/>
            <person name="Hildebrand F."/>
            <person name="Pallen M.J."/>
        </authorList>
    </citation>
    <scope>NUCLEOTIDE SEQUENCE</scope>
    <source>
        <strain evidence="5">ChiHjej8B7-3636</strain>
    </source>
</reference>
<dbReference type="Pfam" id="PF00356">
    <property type="entry name" value="LacI"/>
    <property type="match status" value="1"/>
</dbReference>
<organism evidence="5 6">
    <name type="scientific">Candidatus Microbacterium stercoravium</name>
    <dbReference type="NCBI Taxonomy" id="2838697"/>
    <lineage>
        <taxon>Bacteria</taxon>
        <taxon>Bacillati</taxon>
        <taxon>Actinomycetota</taxon>
        <taxon>Actinomycetes</taxon>
        <taxon>Micrococcales</taxon>
        <taxon>Microbacteriaceae</taxon>
        <taxon>Microbacterium</taxon>
    </lineage>
</organism>
<evidence type="ECO:0000256" key="3">
    <source>
        <dbReference type="ARBA" id="ARBA00023163"/>
    </source>
</evidence>
<evidence type="ECO:0000256" key="1">
    <source>
        <dbReference type="ARBA" id="ARBA00023015"/>
    </source>
</evidence>
<dbReference type="PANTHER" id="PTHR30146">
    <property type="entry name" value="LACI-RELATED TRANSCRIPTIONAL REPRESSOR"/>
    <property type="match status" value="1"/>
</dbReference>
<dbReference type="CDD" id="cd06267">
    <property type="entry name" value="PBP1_LacI_sugar_binding-like"/>
    <property type="match status" value="1"/>
</dbReference>
<keyword evidence="3" id="KW-0804">Transcription</keyword>
<dbReference type="EMBL" id="DXAM01000013">
    <property type="protein sequence ID" value="HJA03407.1"/>
    <property type="molecule type" value="Genomic_DNA"/>
</dbReference>
<proteinExistence type="predicted"/>
<dbReference type="GO" id="GO:0000976">
    <property type="term" value="F:transcription cis-regulatory region binding"/>
    <property type="evidence" value="ECO:0007669"/>
    <property type="project" value="TreeGrafter"/>
</dbReference>
<evidence type="ECO:0000313" key="6">
    <source>
        <dbReference type="Proteomes" id="UP000824220"/>
    </source>
</evidence>
<evidence type="ECO:0000259" key="4">
    <source>
        <dbReference type="PROSITE" id="PS50932"/>
    </source>
</evidence>
<evidence type="ECO:0000256" key="2">
    <source>
        <dbReference type="ARBA" id="ARBA00023125"/>
    </source>
</evidence>
<evidence type="ECO:0000313" key="5">
    <source>
        <dbReference type="EMBL" id="HJA03407.1"/>
    </source>
</evidence>
<name>A0A9D2KH45_9MICO</name>
<reference evidence="5" key="2">
    <citation type="submission" date="2021-04" db="EMBL/GenBank/DDBJ databases">
        <authorList>
            <person name="Gilroy R."/>
        </authorList>
    </citation>
    <scope>NUCLEOTIDE SEQUENCE</scope>
    <source>
        <strain evidence="5">ChiHjej8B7-3636</strain>
    </source>
</reference>
<dbReference type="Proteomes" id="UP000824220">
    <property type="component" value="Unassembled WGS sequence"/>
</dbReference>
<dbReference type="InterPro" id="IPR046335">
    <property type="entry name" value="LacI/GalR-like_sensor"/>
</dbReference>
<gene>
    <name evidence="5" type="ORF">H9800_00895</name>
</gene>
<dbReference type="InterPro" id="IPR010982">
    <property type="entry name" value="Lambda_DNA-bd_dom_sf"/>
</dbReference>
<dbReference type="PANTHER" id="PTHR30146:SF109">
    <property type="entry name" value="HTH-TYPE TRANSCRIPTIONAL REGULATOR GALS"/>
    <property type="match status" value="1"/>
</dbReference>
<sequence>MVGSSGPRVTMQDVATHAGVSHQTVSNVLNGRASRVSDATRERVVASISALDYRMNQSARSLRRGRTGTVGLALPSFDSEYYGAFAEALMVRFADRGIRLVAEHTGGIVSAEISALASSLLDAYDGFVLALAAGDAEHLDRIEAAKPIVLVGERALANRFDHLLMDNVGGARRATEHLLQRGARRIVVLGGAAAEEESMPGLRTRGHLEALSAAGIDPDPALILPSGFTQAAGCDGLRSLLARDHRFDAVFAVTDAAALGALRALADAGLRAPDDVQVVGFDNIAAAAHSTPRLTTVDPNNAARADSVVELMMARLDGDSAPLERQVVMHPAALVERESTLSRQQIEPGRRRGGPGA</sequence>
<dbReference type="CDD" id="cd01392">
    <property type="entry name" value="HTH_LacI"/>
    <property type="match status" value="1"/>
</dbReference>
<keyword evidence="1" id="KW-0805">Transcription regulation</keyword>
<protein>
    <submittedName>
        <fullName evidence="5">LacI family transcriptional regulator</fullName>
    </submittedName>
</protein>
<keyword evidence="2" id="KW-0238">DNA-binding</keyword>